<accession>A0A2J0YY65</accession>
<dbReference type="GO" id="GO:0003700">
    <property type="term" value="F:DNA-binding transcription factor activity"/>
    <property type="evidence" value="ECO:0007669"/>
    <property type="project" value="InterPro"/>
</dbReference>
<name>A0A2J0YY65_RHIML</name>
<dbReference type="Gene3D" id="3.40.190.10">
    <property type="entry name" value="Periplasmic binding protein-like II"/>
    <property type="match status" value="2"/>
</dbReference>
<dbReference type="RefSeq" id="WP_100673540.1">
    <property type="nucleotide sequence ID" value="NZ_NJGD01000011.1"/>
</dbReference>
<comment type="similarity">
    <text evidence="1">Belongs to the LysR transcriptional regulatory family.</text>
</comment>
<dbReference type="PROSITE" id="PS50931">
    <property type="entry name" value="HTH_LYSR"/>
    <property type="match status" value="1"/>
</dbReference>
<evidence type="ECO:0000256" key="4">
    <source>
        <dbReference type="ARBA" id="ARBA00023163"/>
    </source>
</evidence>
<dbReference type="InterPro" id="IPR036388">
    <property type="entry name" value="WH-like_DNA-bd_sf"/>
</dbReference>
<dbReference type="AlphaFoldDB" id="A0A2J0YY65"/>
<evidence type="ECO:0000256" key="2">
    <source>
        <dbReference type="ARBA" id="ARBA00023015"/>
    </source>
</evidence>
<dbReference type="EMBL" id="NJGD01000011">
    <property type="protein sequence ID" value="PJR13216.1"/>
    <property type="molecule type" value="Genomic_DNA"/>
</dbReference>
<dbReference type="InterPro" id="IPR005119">
    <property type="entry name" value="LysR_subst-bd"/>
</dbReference>
<evidence type="ECO:0000256" key="1">
    <source>
        <dbReference type="ARBA" id="ARBA00009437"/>
    </source>
</evidence>
<proteinExistence type="inferred from homology"/>
<dbReference type="PANTHER" id="PTHR30537:SF26">
    <property type="entry name" value="GLYCINE CLEAVAGE SYSTEM TRANSCRIPTIONAL ACTIVATOR"/>
    <property type="match status" value="1"/>
</dbReference>
<dbReference type="Pfam" id="PF03466">
    <property type="entry name" value="LysR_substrate"/>
    <property type="match status" value="1"/>
</dbReference>
<evidence type="ECO:0000259" key="5">
    <source>
        <dbReference type="PROSITE" id="PS50931"/>
    </source>
</evidence>
<dbReference type="InterPro" id="IPR058163">
    <property type="entry name" value="LysR-type_TF_proteobact-type"/>
</dbReference>
<keyword evidence="2" id="KW-0805">Transcription regulation</keyword>
<evidence type="ECO:0000313" key="7">
    <source>
        <dbReference type="Proteomes" id="UP000231987"/>
    </source>
</evidence>
<keyword evidence="3" id="KW-0238">DNA-binding</keyword>
<dbReference type="SUPFAM" id="SSF46785">
    <property type="entry name" value="Winged helix' DNA-binding domain"/>
    <property type="match status" value="1"/>
</dbReference>
<feature type="domain" description="HTH lysR-type" evidence="5">
    <location>
        <begin position="7"/>
        <end position="64"/>
    </location>
</feature>
<dbReference type="GO" id="GO:0043565">
    <property type="term" value="F:sequence-specific DNA binding"/>
    <property type="evidence" value="ECO:0007669"/>
    <property type="project" value="TreeGrafter"/>
</dbReference>
<gene>
    <name evidence="6" type="ORF">CEJ86_22755</name>
</gene>
<dbReference type="InterPro" id="IPR000847">
    <property type="entry name" value="LysR_HTH_N"/>
</dbReference>
<comment type="caution">
    <text evidence="6">The sequence shown here is derived from an EMBL/GenBank/DDBJ whole genome shotgun (WGS) entry which is preliminary data.</text>
</comment>
<evidence type="ECO:0000256" key="3">
    <source>
        <dbReference type="ARBA" id="ARBA00023125"/>
    </source>
</evidence>
<dbReference type="CDD" id="cd08432">
    <property type="entry name" value="PBP2_GcdR_TrpI_HvrB_AmpR_like"/>
    <property type="match status" value="1"/>
</dbReference>
<dbReference type="Gene3D" id="1.10.10.10">
    <property type="entry name" value="Winged helix-like DNA-binding domain superfamily/Winged helix DNA-binding domain"/>
    <property type="match status" value="1"/>
</dbReference>
<reference evidence="6 7" key="1">
    <citation type="submission" date="2017-06" db="EMBL/GenBank/DDBJ databases">
        <title>Ensifer strains isolated from leguminous trees and herbs display diverse denitrification phenotypes with some acting as strong N2O sinks.</title>
        <authorList>
            <person name="Woliy K."/>
            <person name="Mania D."/>
            <person name="Bakken L.R."/>
            <person name="Frostegard A."/>
        </authorList>
    </citation>
    <scope>NUCLEOTIDE SEQUENCE [LARGE SCALE GENOMIC DNA]</scope>
    <source>
        <strain evidence="6 7">AC50a</strain>
    </source>
</reference>
<dbReference type="Pfam" id="PF00126">
    <property type="entry name" value="HTH_1"/>
    <property type="match status" value="1"/>
</dbReference>
<dbReference type="GO" id="GO:0006351">
    <property type="term" value="P:DNA-templated transcription"/>
    <property type="evidence" value="ECO:0007669"/>
    <property type="project" value="TreeGrafter"/>
</dbReference>
<dbReference type="Proteomes" id="UP000231987">
    <property type="component" value="Unassembled WGS sequence"/>
</dbReference>
<evidence type="ECO:0000313" key="6">
    <source>
        <dbReference type="EMBL" id="PJR13216.1"/>
    </source>
</evidence>
<sequence length="311" mass="33381">MQRLRLPPLSALRAFEAAARRASFKAAAEELLVTPTAISHQVKQLEAYMGLRVLDRTPRAVTLTPPGKALYEATASGFGEIERAVARLLAESAPTTVTLTSTTAFLSHWLVPRMDALRQALPTIDLRLHTSNTIEDLRAGGIETAIRYGRGPFAGAASTQLCSDVMTPVCSPGLGLSQLEDLRRVTLIHIDGRSRPTPKPDWNRWCEQTGIADLDTSAGPRFPDSMLAVQAAIAGQGVVIASRVLVADALAAGLLEAPFSQTLAGDAYHFACALGLEQRNDIAALRTWFQNCFSAAHPQPRPVTVSLAARP</sequence>
<dbReference type="PANTHER" id="PTHR30537">
    <property type="entry name" value="HTH-TYPE TRANSCRIPTIONAL REGULATOR"/>
    <property type="match status" value="1"/>
</dbReference>
<dbReference type="SUPFAM" id="SSF53850">
    <property type="entry name" value="Periplasmic binding protein-like II"/>
    <property type="match status" value="1"/>
</dbReference>
<keyword evidence="4" id="KW-0804">Transcription</keyword>
<protein>
    <submittedName>
        <fullName evidence="6">LysR family transcriptional regulator</fullName>
    </submittedName>
</protein>
<dbReference type="InterPro" id="IPR036390">
    <property type="entry name" value="WH_DNA-bd_sf"/>
</dbReference>
<organism evidence="6 7">
    <name type="scientific">Rhizobium meliloti</name>
    <name type="common">Ensifer meliloti</name>
    <name type="synonym">Sinorhizobium meliloti</name>
    <dbReference type="NCBI Taxonomy" id="382"/>
    <lineage>
        <taxon>Bacteria</taxon>
        <taxon>Pseudomonadati</taxon>
        <taxon>Pseudomonadota</taxon>
        <taxon>Alphaproteobacteria</taxon>
        <taxon>Hyphomicrobiales</taxon>
        <taxon>Rhizobiaceae</taxon>
        <taxon>Sinorhizobium/Ensifer group</taxon>
        <taxon>Sinorhizobium</taxon>
    </lineage>
</organism>